<dbReference type="Pfam" id="PF03176">
    <property type="entry name" value="MMPL"/>
    <property type="match status" value="2"/>
</dbReference>
<feature type="region of interest" description="Disordered" evidence="6">
    <location>
        <begin position="392"/>
        <end position="424"/>
    </location>
</feature>
<dbReference type="Proteomes" id="UP000234331">
    <property type="component" value="Unassembled WGS sequence"/>
</dbReference>
<comment type="subcellular location">
    <subcellularLocation>
        <location evidence="1">Cell membrane</location>
        <topology evidence="1">Multi-pass membrane protein</topology>
    </subcellularLocation>
</comment>
<proteinExistence type="predicted"/>
<feature type="transmembrane region" description="Helical" evidence="7">
    <location>
        <begin position="751"/>
        <end position="774"/>
    </location>
</feature>
<feature type="transmembrane region" description="Helical" evidence="7">
    <location>
        <begin position="47"/>
        <end position="66"/>
    </location>
</feature>
<feature type="compositionally biased region" description="Basic and acidic residues" evidence="6">
    <location>
        <begin position="782"/>
        <end position="795"/>
    </location>
</feature>
<evidence type="ECO:0000313" key="10">
    <source>
        <dbReference type="Proteomes" id="UP000234331"/>
    </source>
</evidence>
<keyword evidence="2" id="KW-1003">Cell membrane</keyword>
<dbReference type="SUPFAM" id="SSF82866">
    <property type="entry name" value="Multidrug efflux transporter AcrB transmembrane domain"/>
    <property type="match status" value="2"/>
</dbReference>
<evidence type="ECO:0000256" key="7">
    <source>
        <dbReference type="SAM" id="Phobius"/>
    </source>
</evidence>
<feature type="transmembrane region" description="Helical" evidence="7">
    <location>
        <begin position="608"/>
        <end position="625"/>
    </location>
</feature>
<keyword evidence="10" id="KW-1185">Reference proteome</keyword>
<accession>A0A2I2KKV5</accession>
<protein>
    <submittedName>
        <fullName evidence="9">Putative RND superfamily drug exporter</fullName>
    </submittedName>
</protein>
<feature type="compositionally biased region" description="Basic residues" evidence="6">
    <location>
        <begin position="392"/>
        <end position="403"/>
    </location>
</feature>
<dbReference type="InterPro" id="IPR050545">
    <property type="entry name" value="Mycobact_MmpL"/>
</dbReference>
<evidence type="ECO:0000256" key="2">
    <source>
        <dbReference type="ARBA" id="ARBA00022475"/>
    </source>
</evidence>
<evidence type="ECO:0000313" key="9">
    <source>
        <dbReference type="EMBL" id="SNQ46300.1"/>
    </source>
</evidence>
<sequence>MPRTPRTTPVSPGQTAGSGSPPDPPGSHHPTHLAARAARWSVRHRKLAVIGWLVGIALAMVLGNIAGTDKLGNDDYGVGEQARAEHTLHDHGFVAADSENILIQRRTPAADEAALLADPQIRAALADITTRVRDSGVATGMRAPLPVQGVTTDPGLVSHDRRSVLLTFDLKGDEDHHASVDPTLDATAAVQKAHPGVSVEQFGDASSDKALGDTVGKDFHRAELLAIPLTLGILLAVFGAVVAAVIPMGLALTAFIGSLGLVALISKALPTNDTATSVMLLIGLAVGVDYALFYIRREREERAAGHGPQRALQIAADTSGHTILTSGLTVAVSMAGLLITGMSVFSGIAIGTILVVLVAVLGSLTALPALLSMLGDRVELLRLPWRRRVGAGRAGRRGRRGRRGAQPAGEPELGPQDEVAARHRSYQRHLARPGVMGRLLRRPAPVAAITGGLLLLLALPALGMHTAEPGVDDIPKNLPIMKTYDRLSAAFPGGQVPAVVVVSTTDGSPVTSPAAAQAIDALRTRAVASGRMFDPVTVTLTPDRQAARVAIPLAGSGTDDESIKALHTLRGTVIPETVKKVPNLRADVTGMTAGSADFNAQLKSRTPLVIGFVMVLAFALLLAAFRNALVAAVAVGLNLLSVGAAYGLLVAVFQHHWADGLLGYTSTGAVTNWLPLMLFVILFGLSMDYQVFVLSRVKEAREDGLSMREAATVGVRRSAGVVTSAAVIMVAVFSIFATLSQVSMKQLGVGLGAAILLDATLIRVILMPAVLTLLGERIWTDRRPGPGTDLDDRTRPNLPAQPVGASAGRIDARYGQAGEFSYAAGESVTDRDPRPQSEPRSWSPLQPHQQPQTRPRPDYPTPRWTLPPA</sequence>
<feature type="compositionally biased region" description="Low complexity" evidence="6">
    <location>
        <begin position="844"/>
        <end position="853"/>
    </location>
</feature>
<feature type="transmembrane region" description="Helical" evidence="7">
    <location>
        <begin position="224"/>
        <end position="243"/>
    </location>
</feature>
<keyword evidence="4 7" id="KW-1133">Transmembrane helix</keyword>
<feature type="transmembrane region" description="Helical" evidence="7">
    <location>
        <begin position="323"/>
        <end position="342"/>
    </location>
</feature>
<feature type="transmembrane region" description="Helical" evidence="7">
    <location>
        <begin position="673"/>
        <end position="697"/>
    </location>
</feature>
<feature type="domain" description="SSD" evidence="8">
    <location>
        <begin position="252"/>
        <end position="373"/>
    </location>
</feature>
<evidence type="ECO:0000256" key="6">
    <source>
        <dbReference type="SAM" id="MobiDB-lite"/>
    </source>
</evidence>
<keyword evidence="5 7" id="KW-0472">Membrane</keyword>
<dbReference type="PANTHER" id="PTHR33406:SF13">
    <property type="entry name" value="MEMBRANE PROTEIN YDFJ"/>
    <property type="match status" value="1"/>
</dbReference>
<feature type="transmembrane region" description="Helical" evidence="7">
    <location>
        <begin position="446"/>
        <end position="467"/>
    </location>
</feature>
<dbReference type="AlphaFoldDB" id="A0A2I2KKV5"/>
<gene>
    <name evidence="9" type="ORF">FRACA_1330019</name>
</gene>
<evidence type="ECO:0000256" key="1">
    <source>
        <dbReference type="ARBA" id="ARBA00004651"/>
    </source>
</evidence>
<dbReference type="RefSeq" id="WP_243407207.1">
    <property type="nucleotide sequence ID" value="NZ_FZMO01000039.1"/>
</dbReference>
<feature type="transmembrane region" description="Helical" evidence="7">
    <location>
        <begin position="718"/>
        <end position="739"/>
    </location>
</feature>
<feature type="transmembrane region" description="Helical" evidence="7">
    <location>
        <begin position="632"/>
        <end position="653"/>
    </location>
</feature>
<dbReference type="Gene3D" id="1.20.1640.10">
    <property type="entry name" value="Multidrug efflux transporter AcrB transmembrane domain"/>
    <property type="match status" value="2"/>
</dbReference>
<feature type="compositionally biased region" description="Basic and acidic residues" evidence="6">
    <location>
        <begin position="828"/>
        <end position="837"/>
    </location>
</feature>
<feature type="transmembrane region" description="Helical" evidence="7">
    <location>
        <begin position="250"/>
        <end position="269"/>
    </location>
</feature>
<evidence type="ECO:0000259" key="8">
    <source>
        <dbReference type="PROSITE" id="PS50156"/>
    </source>
</evidence>
<name>A0A2I2KKV5_9ACTN</name>
<dbReference type="PROSITE" id="PS50156">
    <property type="entry name" value="SSD"/>
    <property type="match status" value="1"/>
</dbReference>
<feature type="region of interest" description="Disordered" evidence="6">
    <location>
        <begin position="1"/>
        <end position="31"/>
    </location>
</feature>
<feature type="transmembrane region" description="Helical" evidence="7">
    <location>
        <begin position="275"/>
        <end position="295"/>
    </location>
</feature>
<evidence type="ECO:0000256" key="4">
    <source>
        <dbReference type="ARBA" id="ARBA00022989"/>
    </source>
</evidence>
<dbReference type="EMBL" id="FZMO01000039">
    <property type="protein sequence ID" value="SNQ46300.1"/>
    <property type="molecule type" value="Genomic_DNA"/>
</dbReference>
<organism evidence="9 10">
    <name type="scientific">Frankia canadensis</name>
    <dbReference type="NCBI Taxonomy" id="1836972"/>
    <lineage>
        <taxon>Bacteria</taxon>
        <taxon>Bacillati</taxon>
        <taxon>Actinomycetota</taxon>
        <taxon>Actinomycetes</taxon>
        <taxon>Frankiales</taxon>
        <taxon>Frankiaceae</taxon>
        <taxon>Frankia</taxon>
    </lineage>
</organism>
<feature type="transmembrane region" description="Helical" evidence="7">
    <location>
        <begin position="348"/>
        <end position="374"/>
    </location>
</feature>
<feature type="region of interest" description="Disordered" evidence="6">
    <location>
        <begin position="782"/>
        <end position="869"/>
    </location>
</feature>
<dbReference type="PANTHER" id="PTHR33406">
    <property type="entry name" value="MEMBRANE PROTEIN MJ1562-RELATED"/>
    <property type="match status" value="1"/>
</dbReference>
<dbReference type="InterPro" id="IPR004869">
    <property type="entry name" value="MMPL_dom"/>
</dbReference>
<dbReference type="GO" id="GO:0005886">
    <property type="term" value="C:plasma membrane"/>
    <property type="evidence" value="ECO:0007669"/>
    <property type="project" value="UniProtKB-SubCell"/>
</dbReference>
<dbReference type="InterPro" id="IPR000731">
    <property type="entry name" value="SSD"/>
</dbReference>
<keyword evidence="3 7" id="KW-0812">Transmembrane</keyword>
<evidence type="ECO:0000256" key="3">
    <source>
        <dbReference type="ARBA" id="ARBA00022692"/>
    </source>
</evidence>
<feature type="compositionally biased region" description="Polar residues" evidence="6">
    <location>
        <begin position="1"/>
        <end position="15"/>
    </location>
</feature>
<evidence type="ECO:0000256" key="5">
    <source>
        <dbReference type="ARBA" id="ARBA00023136"/>
    </source>
</evidence>
<reference evidence="9 10" key="1">
    <citation type="submission" date="2017-06" db="EMBL/GenBank/DDBJ databases">
        <authorList>
            <person name="Kim H.J."/>
            <person name="Triplett B.A."/>
        </authorList>
    </citation>
    <scope>NUCLEOTIDE SEQUENCE [LARGE SCALE GENOMIC DNA]</scope>
    <source>
        <strain evidence="9">FRACA_ARgP5</strain>
    </source>
</reference>